<dbReference type="Pfam" id="PF00459">
    <property type="entry name" value="Inositol_P"/>
    <property type="match status" value="1"/>
</dbReference>
<evidence type="ECO:0000256" key="4">
    <source>
        <dbReference type="ARBA" id="ARBA00022723"/>
    </source>
</evidence>
<dbReference type="InterPro" id="IPR020550">
    <property type="entry name" value="Inositol_monophosphatase_CS"/>
</dbReference>
<dbReference type="EC" id="3.1.3.25" evidence="8"/>
<dbReference type="CDD" id="cd01639">
    <property type="entry name" value="IMPase"/>
    <property type="match status" value="1"/>
</dbReference>
<dbReference type="GO" id="GO:0006020">
    <property type="term" value="P:inositol metabolic process"/>
    <property type="evidence" value="ECO:0007669"/>
    <property type="project" value="TreeGrafter"/>
</dbReference>
<comment type="caution">
    <text evidence="9">The sequence shown here is derived from an EMBL/GenBank/DDBJ whole genome shotgun (WGS) entry which is preliminary data.</text>
</comment>
<dbReference type="AlphaFoldDB" id="A0A8J3G0Y5"/>
<evidence type="ECO:0000256" key="2">
    <source>
        <dbReference type="ARBA" id="ARBA00001946"/>
    </source>
</evidence>
<proteinExistence type="inferred from homology"/>
<dbReference type="SUPFAM" id="SSF56655">
    <property type="entry name" value="Carbohydrate phosphatase"/>
    <property type="match status" value="1"/>
</dbReference>
<feature type="binding site" evidence="7">
    <location>
        <position position="87"/>
    </location>
    <ligand>
        <name>Mg(2+)</name>
        <dbReference type="ChEBI" id="CHEBI:18420"/>
        <label>1</label>
        <note>catalytic</note>
    </ligand>
</feature>
<evidence type="ECO:0000256" key="8">
    <source>
        <dbReference type="RuleBase" id="RU364068"/>
    </source>
</evidence>
<dbReference type="PROSITE" id="PS00630">
    <property type="entry name" value="IMP_2"/>
    <property type="match status" value="1"/>
</dbReference>
<dbReference type="EMBL" id="BMZG01000011">
    <property type="protein sequence ID" value="GHA78256.1"/>
    <property type="molecule type" value="Genomic_DNA"/>
</dbReference>
<evidence type="ECO:0000256" key="5">
    <source>
        <dbReference type="ARBA" id="ARBA00022801"/>
    </source>
</evidence>
<dbReference type="GO" id="GO:0008934">
    <property type="term" value="F:inositol monophosphate 1-phosphatase activity"/>
    <property type="evidence" value="ECO:0007669"/>
    <property type="project" value="InterPro"/>
</dbReference>
<dbReference type="InterPro" id="IPR000760">
    <property type="entry name" value="Inositol_monophosphatase-like"/>
</dbReference>
<dbReference type="Proteomes" id="UP000614287">
    <property type="component" value="Unassembled WGS sequence"/>
</dbReference>
<reference evidence="9" key="1">
    <citation type="journal article" date="2014" name="Int. J. Syst. Evol. Microbiol.">
        <title>Complete genome sequence of Corynebacterium casei LMG S-19264T (=DSM 44701T), isolated from a smear-ripened cheese.</title>
        <authorList>
            <consortium name="US DOE Joint Genome Institute (JGI-PGF)"/>
            <person name="Walter F."/>
            <person name="Albersmeier A."/>
            <person name="Kalinowski J."/>
            <person name="Ruckert C."/>
        </authorList>
    </citation>
    <scope>NUCLEOTIDE SEQUENCE</scope>
    <source>
        <strain evidence="9">KCTC 32501</strain>
    </source>
</reference>
<dbReference type="PRINTS" id="PR01959">
    <property type="entry name" value="SBIMPHPHTASE"/>
</dbReference>
<dbReference type="PRINTS" id="PR00377">
    <property type="entry name" value="IMPHPHTASES"/>
</dbReference>
<keyword evidence="6 7" id="KW-0460">Magnesium</keyword>
<keyword evidence="10" id="KW-1185">Reference proteome</keyword>
<evidence type="ECO:0000256" key="6">
    <source>
        <dbReference type="ARBA" id="ARBA00022842"/>
    </source>
</evidence>
<feature type="binding site" evidence="7">
    <location>
        <position position="212"/>
    </location>
    <ligand>
        <name>Mg(2+)</name>
        <dbReference type="ChEBI" id="CHEBI:18420"/>
        <label>1</label>
        <note>catalytic</note>
    </ligand>
</feature>
<dbReference type="InterPro" id="IPR033942">
    <property type="entry name" value="IMPase"/>
</dbReference>
<feature type="binding site" evidence="7">
    <location>
        <position position="67"/>
    </location>
    <ligand>
        <name>Mg(2+)</name>
        <dbReference type="ChEBI" id="CHEBI:18420"/>
        <label>1</label>
        <note>catalytic</note>
    </ligand>
</feature>
<dbReference type="InterPro" id="IPR020583">
    <property type="entry name" value="Inositol_monoP_metal-BS"/>
</dbReference>
<dbReference type="RefSeq" id="WP_189493738.1">
    <property type="nucleotide sequence ID" value="NZ_BMZG01000011.1"/>
</dbReference>
<dbReference type="GO" id="GO:0046854">
    <property type="term" value="P:phosphatidylinositol phosphate biosynthetic process"/>
    <property type="evidence" value="ECO:0007669"/>
    <property type="project" value="InterPro"/>
</dbReference>
<reference evidence="9" key="2">
    <citation type="submission" date="2020-09" db="EMBL/GenBank/DDBJ databases">
        <authorList>
            <person name="Sun Q."/>
            <person name="Kim S."/>
        </authorList>
    </citation>
    <scope>NUCLEOTIDE SEQUENCE</scope>
    <source>
        <strain evidence="9">KCTC 32501</strain>
    </source>
</reference>
<name>A0A8J3G0Y5_9BURK</name>
<keyword evidence="4 7" id="KW-0479">Metal-binding</keyword>
<dbReference type="Gene3D" id="3.40.190.80">
    <property type="match status" value="1"/>
</dbReference>
<gene>
    <name evidence="9" type="primary">suhB</name>
    <name evidence="9" type="ORF">GCM10009007_19080</name>
</gene>
<evidence type="ECO:0000256" key="1">
    <source>
        <dbReference type="ARBA" id="ARBA00001033"/>
    </source>
</evidence>
<feature type="binding site" evidence="7">
    <location>
        <position position="84"/>
    </location>
    <ligand>
        <name>Mg(2+)</name>
        <dbReference type="ChEBI" id="CHEBI:18420"/>
        <label>1</label>
        <note>catalytic</note>
    </ligand>
</feature>
<organism evidence="9 10">
    <name type="scientific">Formosimonas limnophila</name>
    <dbReference type="NCBI Taxonomy" id="1384487"/>
    <lineage>
        <taxon>Bacteria</taxon>
        <taxon>Pseudomonadati</taxon>
        <taxon>Pseudomonadota</taxon>
        <taxon>Betaproteobacteria</taxon>
        <taxon>Burkholderiales</taxon>
        <taxon>Burkholderiaceae</taxon>
        <taxon>Formosimonas</taxon>
    </lineage>
</organism>
<comment type="cofactor">
    <cofactor evidence="2 7 8">
        <name>Mg(2+)</name>
        <dbReference type="ChEBI" id="CHEBI:18420"/>
    </cofactor>
</comment>
<dbReference type="InterPro" id="IPR022337">
    <property type="entry name" value="Inositol_monophosphatase_SuhB"/>
</dbReference>
<feature type="binding site" evidence="7">
    <location>
        <position position="86"/>
    </location>
    <ligand>
        <name>Mg(2+)</name>
        <dbReference type="ChEBI" id="CHEBI:18420"/>
        <label>1</label>
        <note>catalytic</note>
    </ligand>
</feature>
<dbReference type="GO" id="GO:0046872">
    <property type="term" value="F:metal ion binding"/>
    <property type="evidence" value="ECO:0007669"/>
    <property type="project" value="UniProtKB-KW"/>
</dbReference>
<dbReference type="GO" id="GO:0007165">
    <property type="term" value="P:signal transduction"/>
    <property type="evidence" value="ECO:0007669"/>
    <property type="project" value="TreeGrafter"/>
</dbReference>
<accession>A0A8J3G0Y5</accession>
<evidence type="ECO:0000256" key="7">
    <source>
        <dbReference type="PIRSR" id="PIRSR600760-2"/>
    </source>
</evidence>
<sequence>MHPMLNTAIAAARAAGQLMNRAQLDLDQIKVGVKGSQDVVTEIDQAAEELIKETLLAAYPKHAFLGEESGFSGDKSANHKWIVDPIDGTSNFIHGFPHFAVSMALEIDEKIEHALIYNPCTNDIYTASRGSGAFLNNRRIRVSSRVRFSDALLSNAIPSRELKANPALIDLQTKLRFDTAGLRYTGSAALDLAYVATGYLDGFIGVGLKSWDIAAGVLLIKEAGGLVTDLTGEGDYMNGNIVAATPKLLPALLKEVTETTA</sequence>
<dbReference type="FunFam" id="3.30.540.10:FF:000003">
    <property type="entry name" value="Inositol-1-monophosphatase"/>
    <property type="match status" value="1"/>
</dbReference>
<dbReference type="PANTHER" id="PTHR20854:SF4">
    <property type="entry name" value="INOSITOL-1-MONOPHOSPHATASE-RELATED"/>
    <property type="match status" value="1"/>
</dbReference>
<dbReference type="PROSITE" id="PS00629">
    <property type="entry name" value="IMP_1"/>
    <property type="match status" value="1"/>
</dbReference>
<dbReference type="PANTHER" id="PTHR20854">
    <property type="entry name" value="INOSITOL MONOPHOSPHATASE"/>
    <property type="match status" value="1"/>
</dbReference>
<comment type="similarity">
    <text evidence="3 8">Belongs to the inositol monophosphatase superfamily.</text>
</comment>
<evidence type="ECO:0000313" key="9">
    <source>
        <dbReference type="EMBL" id="GHA78256.1"/>
    </source>
</evidence>
<keyword evidence="5 8" id="KW-0378">Hydrolase</keyword>
<evidence type="ECO:0000256" key="3">
    <source>
        <dbReference type="ARBA" id="ARBA00009759"/>
    </source>
</evidence>
<dbReference type="Gene3D" id="3.30.540.10">
    <property type="entry name" value="Fructose-1,6-Bisphosphatase, subunit A, domain 1"/>
    <property type="match status" value="1"/>
</dbReference>
<protein>
    <recommendedName>
        <fullName evidence="8">Inositol-1-monophosphatase</fullName>
        <ecNumber evidence="8">3.1.3.25</ecNumber>
    </recommendedName>
</protein>
<evidence type="ECO:0000313" key="10">
    <source>
        <dbReference type="Proteomes" id="UP000614287"/>
    </source>
</evidence>
<comment type="catalytic activity">
    <reaction evidence="1 8">
        <text>a myo-inositol phosphate + H2O = myo-inositol + phosphate</text>
        <dbReference type="Rhea" id="RHEA:24056"/>
        <dbReference type="ChEBI" id="CHEBI:15377"/>
        <dbReference type="ChEBI" id="CHEBI:17268"/>
        <dbReference type="ChEBI" id="CHEBI:43474"/>
        <dbReference type="ChEBI" id="CHEBI:84139"/>
        <dbReference type="EC" id="3.1.3.25"/>
    </reaction>
</comment>